<evidence type="ECO:0000256" key="1">
    <source>
        <dbReference type="SAM" id="Phobius"/>
    </source>
</evidence>
<keyword evidence="1" id="KW-0472">Membrane</keyword>
<feature type="transmembrane region" description="Helical" evidence="1">
    <location>
        <begin position="113"/>
        <end position="134"/>
    </location>
</feature>
<dbReference type="EMBL" id="JACHOA010000007">
    <property type="protein sequence ID" value="MBB4615213.1"/>
    <property type="molecule type" value="Genomic_DNA"/>
</dbReference>
<feature type="transmembrane region" description="Helical" evidence="1">
    <location>
        <begin position="88"/>
        <end position="107"/>
    </location>
</feature>
<dbReference type="RefSeq" id="WP_144906595.1">
    <property type="nucleotide sequence ID" value="NZ_JACHOA010000007.1"/>
</dbReference>
<name>A0A7W7EV93_9SPHN</name>
<dbReference type="OrthoDB" id="9844870at2"/>
<reference evidence="2 3" key="1">
    <citation type="submission" date="2020-08" db="EMBL/GenBank/DDBJ databases">
        <title>Genomic Encyclopedia of Type Strains, Phase IV (KMG-IV): sequencing the most valuable type-strain genomes for metagenomic binning, comparative biology and taxonomic classification.</title>
        <authorList>
            <person name="Goeker M."/>
        </authorList>
    </citation>
    <scope>NUCLEOTIDE SEQUENCE [LARGE SCALE GENOMIC DNA]</scope>
    <source>
        <strain evidence="2 3">DSM 17507</strain>
    </source>
</reference>
<feature type="transmembrane region" description="Helical" evidence="1">
    <location>
        <begin position="48"/>
        <end position="76"/>
    </location>
</feature>
<proteinExistence type="predicted"/>
<gene>
    <name evidence="2" type="ORF">GGR37_003503</name>
</gene>
<keyword evidence="1" id="KW-0812">Transmembrane</keyword>
<organism evidence="2 3">
    <name type="scientific">Novosphingobium taihuense</name>
    <dbReference type="NCBI Taxonomy" id="260085"/>
    <lineage>
        <taxon>Bacteria</taxon>
        <taxon>Pseudomonadati</taxon>
        <taxon>Pseudomonadota</taxon>
        <taxon>Alphaproteobacteria</taxon>
        <taxon>Sphingomonadales</taxon>
        <taxon>Sphingomonadaceae</taxon>
        <taxon>Novosphingobium</taxon>
    </lineage>
</organism>
<protein>
    <submittedName>
        <fullName evidence="2">Uncharacterized protein</fullName>
    </submittedName>
</protein>
<comment type="caution">
    <text evidence="2">The sequence shown here is derived from an EMBL/GenBank/DDBJ whole genome shotgun (WGS) entry which is preliminary data.</text>
</comment>
<evidence type="ECO:0000313" key="2">
    <source>
        <dbReference type="EMBL" id="MBB4615213.1"/>
    </source>
</evidence>
<accession>A0A7W7EV93</accession>
<sequence>MRRYVVPFLRSTLAGVLTASFLPFLFAVVILIASIVTGEPTQALVTLYVFVIALACITAVITSVSLMIGLPTSILLRRLGQYTKRAHVVAGVILGFLAFPVLFATTGDQEGDASFLLLYVYSALAGGVTADSWWRNTSALVGRSLKPA</sequence>
<feature type="transmembrane region" description="Helical" evidence="1">
    <location>
        <begin position="12"/>
        <end position="36"/>
    </location>
</feature>
<keyword evidence="3" id="KW-1185">Reference proteome</keyword>
<keyword evidence="1" id="KW-1133">Transmembrane helix</keyword>
<dbReference type="Proteomes" id="UP000538566">
    <property type="component" value="Unassembled WGS sequence"/>
</dbReference>
<dbReference type="AlphaFoldDB" id="A0A7W7EV93"/>
<evidence type="ECO:0000313" key="3">
    <source>
        <dbReference type="Proteomes" id="UP000538566"/>
    </source>
</evidence>